<dbReference type="EMBL" id="CAJJDP010000149">
    <property type="protein sequence ID" value="CAD8209468.1"/>
    <property type="molecule type" value="Genomic_DNA"/>
</dbReference>
<keyword evidence="2" id="KW-1185">Reference proteome</keyword>
<sequence>MAISQATLVQLSGINVLQKIQFFYFKYNLTIQNIEISKE</sequence>
<organism evidence="1 2">
    <name type="scientific">Paramecium octaurelia</name>
    <dbReference type="NCBI Taxonomy" id="43137"/>
    <lineage>
        <taxon>Eukaryota</taxon>
        <taxon>Sar</taxon>
        <taxon>Alveolata</taxon>
        <taxon>Ciliophora</taxon>
        <taxon>Intramacronucleata</taxon>
        <taxon>Oligohymenophorea</taxon>
        <taxon>Peniculida</taxon>
        <taxon>Parameciidae</taxon>
        <taxon>Paramecium</taxon>
    </lineage>
</organism>
<dbReference type="AlphaFoldDB" id="A0A8S1Y8A0"/>
<comment type="caution">
    <text evidence="1">The sequence shown here is derived from an EMBL/GenBank/DDBJ whole genome shotgun (WGS) entry which is preliminary data.</text>
</comment>
<dbReference type="Proteomes" id="UP000683925">
    <property type="component" value="Unassembled WGS sequence"/>
</dbReference>
<evidence type="ECO:0000313" key="1">
    <source>
        <dbReference type="EMBL" id="CAD8209468.1"/>
    </source>
</evidence>
<protein>
    <submittedName>
        <fullName evidence="1">Uncharacterized protein</fullName>
    </submittedName>
</protein>
<gene>
    <name evidence="1" type="ORF">POCTA_138.1.T1470084</name>
</gene>
<name>A0A8S1Y8A0_PAROT</name>
<reference evidence="1" key="1">
    <citation type="submission" date="2021-01" db="EMBL/GenBank/DDBJ databases">
        <authorList>
            <consortium name="Genoscope - CEA"/>
            <person name="William W."/>
        </authorList>
    </citation>
    <scope>NUCLEOTIDE SEQUENCE</scope>
</reference>
<proteinExistence type="predicted"/>
<evidence type="ECO:0000313" key="2">
    <source>
        <dbReference type="Proteomes" id="UP000683925"/>
    </source>
</evidence>
<accession>A0A8S1Y8A0</accession>